<dbReference type="PANTHER" id="PTHR38446">
    <property type="entry name" value="BLL0914 PROTEIN"/>
    <property type="match status" value="1"/>
</dbReference>
<feature type="transmembrane region" description="Helical" evidence="1">
    <location>
        <begin position="56"/>
        <end position="74"/>
    </location>
</feature>
<dbReference type="Proteomes" id="UP000019249">
    <property type="component" value="Unassembled WGS sequence"/>
</dbReference>
<feature type="transmembrane region" description="Helical" evidence="1">
    <location>
        <begin position="79"/>
        <end position="96"/>
    </location>
</feature>
<evidence type="ECO:0000313" key="2">
    <source>
        <dbReference type="EMBL" id="EUJ33828.1"/>
    </source>
</evidence>
<reference evidence="2 3" key="1">
    <citation type="journal article" date="2014" name="Int. J. Syst. Evol. Microbiol.">
        <title>Listeria floridensis sp. nov., Listeria aquatica sp. nov., Listeria cornellensis sp. nov., Listeria riparia sp. nov. and Listeria grandensis sp. nov., from agricultural and natural environments.</title>
        <authorList>
            <person name="den Bakker H.C."/>
            <person name="Warchocki S."/>
            <person name="Wright E.M."/>
            <person name="Allred A.F."/>
            <person name="Ahlstrom C."/>
            <person name="Manuel C.S."/>
            <person name="Stasiewicz M.J."/>
            <person name="Burrell A."/>
            <person name="Roof S."/>
            <person name="Strawn L."/>
            <person name="Fortes E.D."/>
            <person name="Nightingale K.K."/>
            <person name="Kephart D."/>
            <person name="Wiedmann M."/>
        </authorList>
    </citation>
    <scope>NUCLEOTIDE SEQUENCE [LARGE SCALE GENOMIC DNA]</scope>
    <source>
        <strain evidence="2 3">FSL S10-1187</strain>
    </source>
</reference>
<organism evidence="2 3">
    <name type="scientific">Listeria floridensis FSL S10-1187</name>
    <dbReference type="NCBI Taxonomy" id="1265817"/>
    <lineage>
        <taxon>Bacteria</taxon>
        <taxon>Bacillati</taxon>
        <taxon>Bacillota</taxon>
        <taxon>Bacilli</taxon>
        <taxon>Bacillales</taxon>
        <taxon>Listeriaceae</taxon>
        <taxon>Listeria</taxon>
    </lineage>
</organism>
<dbReference type="InterPro" id="IPR009732">
    <property type="entry name" value="DUF1304"/>
</dbReference>
<evidence type="ECO:0000313" key="3">
    <source>
        <dbReference type="Proteomes" id="UP000019249"/>
    </source>
</evidence>
<keyword evidence="1" id="KW-1133">Transmembrane helix</keyword>
<gene>
    <name evidence="2" type="ORF">MFLO_01330</name>
</gene>
<dbReference type="PANTHER" id="PTHR38446:SF1">
    <property type="entry name" value="BLL0914 PROTEIN"/>
    <property type="match status" value="1"/>
</dbReference>
<proteinExistence type="predicted"/>
<evidence type="ECO:0000256" key="1">
    <source>
        <dbReference type="SAM" id="Phobius"/>
    </source>
</evidence>
<sequence>MSLISSILVVIVALEHFYIMYLETIVPASAKTAETFKVSQEFTKNKTVQTLLKNQGIYNALFAVGLLYAVFFSVNGFEIAILFISFIIMAAIYGSLTSTASILLKQGGPAILALISLLVFH</sequence>
<dbReference type="RefSeq" id="WP_036095737.1">
    <property type="nucleotide sequence ID" value="NZ_AODF01000001.1"/>
</dbReference>
<keyword evidence="3" id="KW-1185">Reference proteome</keyword>
<keyword evidence="1" id="KW-0472">Membrane</keyword>
<name>A0ABN0RIN1_9LIST</name>
<protein>
    <recommendedName>
        <fullName evidence="4">Integral membrane protein</fullName>
    </recommendedName>
</protein>
<dbReference type="EMBL" id="AODF01000001">
    <property type="protein sequence ID" value="EUJ33828.1"/>
    <property type="molecule type" value="Genomic_DNA"/>
</dbReference>
<evidence type="ECO:0008006" key="4">
    <source>
        <dbReference type="Google" id="ProtNLM"/>
    </source>
</evidence>
<accession>A0ABN0RIN1</accession>
<keyword evidence="1" id="KW-0812">Transmembrane</keyword>
<dbReference type="Pfam" id="PF06993">
    <property type="entry name" value="DUF1304"/>
    <property type="match status" value="1"/>
</dbReference>
<comment type="caution">
    <text evidence="2">The sequence shown here is derived from an EMBL/GenBank/DDBJ whole genome shotgun (WGS) entry which is preliminary data.</text>
</comment>